<name>A0A2Y9REK8_TRIMA</name>
<evidence type="ECO:0000313" key="3">
    <source>
        <dbReference type="Proteomes" id="UP000248480"/>
    </source>
</evidence>
<protein>
    <submittedName>
        <fullName evidence="4">LOW QUALITY PROTEIN: uncharacterized protein LOC101358241</fullName>
    </submittedName>
</protein>
<evidence type="ECO:0000256" key="1">
    <source>
        <dbReference type="SAM" id="MobiDB-lite"/>
    </source>
</evidence>
<dbReference type="GeneID" id="101358241"/>
<keyword evidence="3" id="KW-1185">Reference proteome</keyword>
<evidence type="ECO:0000313" key="4">
    <source>
        <dbReference type="RefSeq" id="XP_023589983.1"/>
    </source>
</evidence>
<dbReference type="AlphaFoldDB" id="A0A2Y9REK8"/>
<gene>
    <name evidence="4" type="primary">LOC101358241</name>
</gene>
<feature type="region of interest" description="Disordered" evidence="1">
    <location>
        <begin position="45"/>
        <end position="118"/>
    </location>
</feature>
<feature type="compositionally biased region" description="Basic residues" evidence="1">
    <location>
        <begin position="81"/>
        <end position="96"/>
    </location>
</feature>
<organism evidence="3 4">
    <name type="scientific">Trichechus manatus latirostris</name>
    <name type="common">Florida manatee</name>
    <dbReference type="NCBI Taxonomy" id="127582"/>
    <lineage>
        <taxon>Eukaryota</taxon>
        <taxon>Metazoa</taxon>
        <taxon>Chordata</taxon>
        <taxon>Craniata</taxon>
        <taxon>Vertebrata</taxon>
        <taxon>Euteleostomi</taxon>
        <taxon>Mammalia</taxon>
        <taxon>Eutheria</taxon>
        <taxon>Afrotheria</taxon>
        <taxon>Sirenia</taxon>
        <taxon>Trichechidae</taxon>
        <taxon>Trichechus</taxon>
    </lineage>
</organism>
<keyword evidence="2" id="KW-0812">Transmembrane</keyword>
<evidence type="ECO:0000256" key="2">
    <source>
        <dbReference type="SAM" id="Phobius"/>
    </source>
</evidence>
<accession>A0A2Y9REK8</accession>
<dbReference type="KEGG" id="tmu:101358241"/>
<feature type="transmembrane region" description="Helical" evidence="2">
    <location>
        <begin position="21"/>
        <end position="40"/>
    </location>
</feature>
<reference evidence="4" key="1">
    <citation type="submission" date="2025-08" db="UniProtKB">
        <authorList>
            <consortium name="RefSeq"/>
        </authorList>
    </citation>
    <scope>IDENTIFICATION</scope>
</reference>
<dbReference type="InParanoid" id="A0A2Y9REK8"/>
<dbReference type="Proteomes" id="UP000248480">
    <property type="component" value="Unplaced"/>
</dbReference>
<proteinExistence type="predicted"/>
<keyword evidence="2" id="KW-0472">Membrane</keyword>
<sequence>MDPVPGEGEGRRWGERRRRGQALFFILASSFPWLLPAAAVRTAGLGRGGESSGPAARPEPGPAHLPAGLPFPRRPDALPRSRGRARWNPRAARRTRGPCQAPPAGPALPAQPSREDCGGTFLAESARADAVRDPESPRMRDVGVGWGGWKALRWRWAWPVARAGGAVAPRTPSSSRRGRRPSWRFRWPSRCRPPGEGATLGVLNSANGAGVAPLRAGGREAFPAPPDPKAQAAGLEREGLGSGVLLFPTCFLGKKCVGVGLRG</sequence>
<dbReference type="RefSeq" id="XP_023589983.1">
    <property type="nucleotide sequence ID" value="XM_023734215.1"/>
</dbReference>
<keyword evidence="2" id="KW-1133">Transmembrane helix</keyword>